<evidence type="ECO:0000256" key="2">
    <source>
        <dbReference type="ARBA" id="ARBA00022525"/>
    </source>
</evidence>
<keyword evidence="6 7" id="KW-0720">Serine protease</keyword>
<accession>A0ABR3B5W7</accession>
<evidence type="ECO:0000256" key="9">
    <source>
        <dbReference type="SAM" id="SignalP"/>
    </source>
</evidence>
<evidence type="ECO:0000256" key="5">
    <source>
        <dbReference type="ARBA" id="ARBA00022801"/>
    </source>
</evidence>
<feature type="signal peptide" evidence="9">
    <location>
        <begin position="1"/>
        <end position="21"/>
    </location>
</feature>
<feature type="active site" description="Charge relay system" evidence="7">
    <location>
        <position position="225"/>
    </location>
</feature>
<feature type="chain" id="PRO_5047364641" evidence="9">
    <location>
        <begin position="22"/>
        <end position="905"/>
    </location>
</feature>
<sequence>MRLFTVFLVLLIGVYLPYIQASSIIPGAYIVEYNDVHEYHGHNALMASLDNVRDLFRVRHTYSSSLFRGMSFRINDEKPRAHSANPASLLISPRHPVLAQMLGSPEVKRIYPVYRIPRPQWTSKSDGHPYDNGLSQVNDVHKKLNLTGKGITIGILDSGVDYNHPALGGGFGQGYKFKYGYNLVDPAEDDTSAGRHLPEDDPFDPCSGGETEKEVSNKGYCLIGHGTHVSGIIGGFAPELVRIGKEALVVLFGQFAYISLQNFSGIAPDATFGMWRIFGCYSGASEDTVIKALEMAYEAGCDIINLSLGVENAWPEDAMAVVADRLTEKGVIVVGVAGNQGNQGVFMQNTPGSGKNSISVASVDNAFSTGKVLTVDALHNRSYPYQLSVSTRTFPSGVLTTIIDGEEALTGCELSKLSNKKVKGKILLVVRGECTFEKKVEVARSAGAIGVLFYDTESDIPVSSQTSKGSLPCAGISSSLGSELVDLFIKDSNTSSVVVSFPDQPKDLRKDTAGQVSAFSSVGPTYELDLKPGVSGIGGDVYSTLPLNQNGGWGVRSGTSMAAPHVAGVTALLLQAYRTEHTNTSPIYILEQLQNHARLATFQGAPDHPLRQGAGLVQPYTSLKNPIHISPAQISFNDTASLTEYKSYTLSVTNHGKRPLCLTIENIPSKSIKPYGSGFGYVPVEPIQRGDIEVTLVFSPSHDITVSPGQTVSIETSVELPNPEEYHYPIYGGFISLVDSTTKEALGTVPYFGVIGKMAELPIFDEGYPFLIATDNASTIYSSSDTFILNTQSDSFPMVVCRLLTASPRVDIEIVNEKGISLGTIEEGPNVYWERNTLGTDNRVRTVTWNGKVVASKIKPGDTIYPFTVSKGTYFLRIRALKLLGDPTSDYDWERWFSGPIRVES</sequence>
<reference evidence="12 13" key="1">
    <citation type="submission" date="2024-04" db="EMBL/GenBank/DDBJ databases">
        <title>Symmetric and asymmetric DNA N6-adenine methylation regulates different biological responses in Mucorales.</title>
        <authorList>
            <consortium name="Lawrence Berkeley National Laboratory"/>
            <person name="Lax C."/>
            <person name="Mondo S.J."/>
            <person name="Osorio-Concepcion M."/>
            <person name="Muszewska A."/>
            <person name="Corrochano-Luque M."/>
            <person name="Gutierrez G."/>
            <person name="Riley R."/>
            <person name="Lipzen A."/>
            <person name="Guo J."/>
            <person name="Hundley H."/>
            <person name="Amirebrahimi M."/>
            <person name="Ng V."/>
            <person name="Lorenzo-Gutierrez D."/>
            <person name="Binder U."/>
            <person name="Yang J."/>
            <person name="Song Y."/>
            <person name="Canovas D."/>
            <person name="Navarro E."/>
            <person name="Freitag M."/>
            <person name="Gabaldon T."/>
            <person name="Grigoriev I.V."/>
            <person name="Corrochano L.M."/>
            <person name="Nicolas F.E."/>
            <person name="Garre V."/>
        </authorList>
    </citation>
    <scope>NUCLEOTIDE SEQUENCE [LARGE SCALE GENOMIC DNA]</scope>
    <source>
        <strain evidence="12 13">L51</strain>
    </source>
</reference>
<dbReference type="PROSITE" id="PS00138">
    <property type="entry name" value="SUBTILASE_SER"/>
    <property type="match status" value="1"/>
</dbReference>
<dbReference type="PROSITE" id="PS51892">
    <property type="entry name" value="SUBTILASE"/>
    <property type="match status" value="1"/>
</dbReference>
<keyword evidence="3 7" id="KW-0645">Protease</keyword>
<evidence type="ECO:0000259" key="11">
    <source>
        <dbReference type="Pfam" id="PF02225"/>
    </source>
</evidence>
<keyword evidence="2" id="KW-0964">Secreted</keyword>
<dbReference type="SUPFAM" id="SSF52743">
    <property type="entry name" value="Subtilisin-like"/>
    <property type="match status" value="1"/>
</dbReference>
<gene>
    <name evidence="12" type="ORF">J3Q64DRAFT_1879915</name>
</gene>
<evidence type="ECO:0000256" key="8">
    <source>
        <dbReference type="RuleBase" id="RU003355"/>
    </source>
</evidence>
<dbReference type="EMBL" id="JBCLYO010000004">
    <property type="protein sequence ID" value="KAL0090343.1"/>
    <property type="molecule type" value="Genomic_DNA"/>
</dbReference>
<feature type="active site" description="Charge relay system" evidence="7">
    <location>
        <position position="560"/>
    </location>
</feature>
<dbReference type="Gene3D" id="3.50.30.30">
    <property type="match status" value="1"/>
</dbReference>
<dbReference type="InterPro" id="IPR023828">
    <property type="entry name" value="Peptidase_S8_Ser-AS"/>
</dbReference>
<dbReference type="InterPro" id="IPR051048">
    <property type="entry name" value="Peptidase_S8/S53_subtilisin"/>
</dbReference>
<evidence type="ECO:0000256" key="6">
    <source>
        <dbReference type="ARBA" id="ARBA00022825"/>
    </source>
</evidence>
<feature type="domain" description="Peptidase S8/S53" evidence="10">
    <location>
        <begin position="148"/>
        <end position="583"/>
    </location>
</feature>
<dbReference type="Proteomes" id="UP001448207">
    <property type="component" value="Unassembled WGS sequence"/>
</dbReference>
<evidence type="ECO:0000256" key="7">
    <source>
        <dbReference type="PROSITE-ProRule" id="PRU01240"/>
    </source>
</evidence>
<dbReference type="Pfam" id="PF02225">
    <property type="entry name" value="PA"/>
    <property type="match status" value="1"/>
</dbReference>
<keyword evidence="13" id="KW-1185">Reference proteome</keyword>
<dbReference type="InterPro" id="IPR034187">
    <property type="entry name" value="Peptidases_S8_5"/>
</dbReference>
<dbReference type="InterPro" id="IPR015500">
    <property type="entry name" value="Peptidase_S8_subtilisin-rel"/>
</dbReference>
<dbReference type="Gene3D" id="3.40.50.200">
    <property type="entry name" value="Peptidase S8/S53 domain"/>
    <property type="match status" value="2"/>
</dbReference>
<dbReference type="SUPFAM" id="SSF52025">
    <property type="entry name" value="PA domain"/>
    <property type="match status" value="1"/>
</dbReference>
<comment type="similarity">
    <text evidence="1 7 8">Belongs to the peptidase S8 family.</text>
</comment>
<evidence type="ECO:0000256" key="3">
    <source>
        <dbReference type="ARBA" id="ARBA00022670"/>
    </source>
</evidence>
<comment type="caution">
    <text evidence="12">The sequence shown here is derived from an EMBL/GenBank/DDBJ whole genome shotgun (WGS) entry which is preliminary data.</text>
</comment>
<dbReference type="PANTHER" id="PTHR43399:SF4">
    <property type="entry name" value="CELL WALL-ASSOCIATED PROTEASE"/>
    <property type="match status" value="1"/>
</dbReference>
<evidence type="ECO:0000259" key="10">
    <source>
        <dbReference type="Pfam" id="PF00082"/>
    </source>
</evidence>
<feature type="domain" description="PA" evidence="11">
    <location>
        <begin position="410"/>
        <end position="484"/>
    </location>
</feature>
<dbReference type="InterPro" id="IPR003137">
    <property type="entry name" value="PA_domain"/>
</dbReference>
<proteinExistence type="inferred from homology"/>
<evidence type="ECO:0000313" key="13">
    <source>
        <dbReference type="Proteomes" id="UP001448207"/>
    </source>
</evidence>
<dbReference type="PANTHER" id="PTHR43399">
    <property type="entry name" value="SUBTILISIN-RELATED"/>
    <property type="match status" value="1"/>
</dbReference>
<dbReference type="CDD" id="cd00538">
    <property type="entry name" value="PA"/>
    <property type="match status" value="1"/>
</dbReference>
<evidence type="ECO:0000313" key="12">
    <source>
        <dbReference type="EMBL" id="KAL0090343.1"/>
    </source>
</evidence>
<dbReference type="PRINTS" id="PR00723">
    <property type="entry name" value="SUBTILISIN"/>
</dbReference>
<dbReference type="InterPro" id="IPR022398">
    <property type="entry name" value="Peptidase_S8_His-AS"/>
</dbReference>
<dbReference type="InterPro" id="IPR046450">
    <property type="entry name" value="PA_dom_sf"/>
</dbReference>
<dbReference type="PROSITE" id="PS00137">
    <property type="entry name" value="SUBTILASE_HIS"/>
    <property type="match status" value="1"/>
</dbReference>
<dbReference type="InterPro" id="IPR023827">
    <property type="entry name" value="Peptidase_S8_Asp-AS"/>
</dbReference>
<organism evidence="12 13">
    <name type="scientific">Phycomyces blakesleeanus</name>
    <dbReference type="NCBI Taxonomy" id="4837"/>
    <lineage>
        <taxon>Eukaryota</taxon>
        <taxon>Fungi</taxon>
        <taxon>Fungi incertae sedis</taxon>
        <taxon>Mucoromycota</taxon>
        <taxon>Mucoromycotina</taxon>
        <taxon>Mucoromycetes</taxon>
        <taxon>Mucorales</taxon>
        <taxon>Phycomycetaceae</taxon>
        <taxon>Phycomyces</taxon>
    </lineage>
</organism>
<name>A0ABR3B5W7_PHYBL</name>
<feature type="active site" description="Charge relay system" evidence="7">
    <location>
        <position position="157"/>
    </location>
</feature>
<dbReference type="CDD" id="cd07489">
    <property type="entry name" value="Peptidases_S8_5"/>
    <property type="match status" value="1"/>
</dbReference>
<keyword evidence="4 9" id="KW-0732">Signal</keyword>
<dbReference type="InterPro" id="IPR036852">
    <property type="entry name" value="Peptidase_S8/S53_dom_sf"/>
</dbReference>
<protein>
    <submittedName>
        <fullName evidence="12">Peptidase S8/S53 domain-containing protein</fullName>
    </submittedName>
</protein>
<keyword evidence="5 7" id="KW-0378">Hydrolase</keyword>
<dbReference type="Pfam" id="PF00082">
    <property type="entry name" value="Peptidase_S8"/>
    <property type="match status" value="1"/>
</dbReference>
<evidence type="ECO:0000256" key="4">
    <source>
        <dbReference type="ARBA" id="ARBA00022729"/>
    </source>
</evidence>
<dbReference type="InterPro" id="IPR000209">
    <property type="entry name" value="Peptidase_S8/S53_dom"/>
</dbReference>
<evidence type="ECO:0000256" key="1">
    <source>
        <dbReference type="ARBA" id="ARBA00011073"/>
    </source>
</evidence>
<dbReference type="PROSITE" id="PS00136">
    <property type="entry name" value="SUBTILASE_ASP"/>
    <property type="match status" value="1"/>
</dbReference>